<protein>
    <recommendedName>
        <fullName evidence="7">Endolytic murein transglycosylase</fullName>
        <ecNumber evidence="7">4.2.2.29</ecNumber>
    </recommendedName>
    <alternativeName>
        <fullName evidence="7">Peptidoglycan lytic transglycosylase</fullName>
    </alternativeName>
    <alternativeName>
        <fullName evidence="7">Peptidoglycan polymerization terminase</fullName>
    </alternativeName>
</protein>
<gene>
    <name evidence="7" type="primary">mltG</name>
    <name evidence="9" type="ORF">SAMN05445756_0016</name>
</gene>
<keyword evidence="5 7" id="KW-0456">Lyase</keyword>
<feature type="region of interest" description="Disordered" evidence="8">
    <location>
        <begin position="276"/>
        <end position="302"/>
    </location>
</feature>
<organism evidence="9 10">
    <name type="scientific">Kytococcus aerolatus</name>
    <dbReference type="NCBI Taxonomy" id="592308"/>
    <lineage>
        <taxon>Bacteria</taxon>
        <taxon>Bacillati</taxon>
        <taxon>Actinomycetota</taxon>
        <taxon>Actinomycetes</taxon>
        <taxon>Micrococcales</taxon>
        <taxon>Kytococcaceae</taxon>
        <taxon>Kytococcus</taxon>
    </lineage>
</organism>
<keyword evidence="10" id="KW-1185">Reference proteome</keyword>
<dbReference type="Proteomes" id="UP000198122">
    <property type="component" value="Unassembled WGS sequence"/>
</dbReference>
<dbReference type="EMBL" id="FYEZ01000001">
    <property type="protein sequence ID" value="SNC59197.1"/>
    <property type="molecule type" value="Genomic_DNA"/>
</dbReference>
<evidence type="ECO:0000256" key="3">
    <source>
        <dbReference type="ARBA" id="ARBA00022989"/>
    </source>
</evidence>
<dbReference type="PANTHER" id="PTHR30518:SF2">
    <property type="entry name" value="ENDOLYTIC MUREIN TRANSGLYCOSYLASE"/>
    <property type="match status" value="1"/>
</dbReference>
<accession>A0A212SZK0</accession>
<comment type="catalytic activity">
    <reaction evidence="7">
        <text>a peptidoglycan chain = a peptidoglycan chain with N-acetyl-1,6-anhydromuramyl-[peptide] at the reducing end + a peptidoglycan chain with N-acetylglucosamine at the non-reducing end.</text>
        <dbReference type="EC" id="4.2.2.29"/>
    </reaction>
</comment>
<keyword evidence="1 7" id="KW-1003">Cell membrane</keyword>
<evidence type="ECO:0000256" key="2">
    <source>
        <dbReference type="ARBA" id="ARBA00022692"/>
    </source>
</evidence>
<dbReference type="GO" id="GO:0071555">
    <property type="term" value="P:cell wall organization"/>
    <property type="evidence" value="ECO:0007669"/>
    <property type="project" value="UniProtKB-KW"/>
</dbReference>
<dbReference type="OrthoDB" id="9814591at2"/>
<proteinExistence type="inferred from homology"/>
<name>A0A212SZK0_9MICO</name>
<evidence type="ECO:0000256" key="5">
    <source>
        <dbReference type="ARBA" id="ARBA00023239"/>
    </source>
</evidence>
<evidence type="ECO:0000256" key="1">
    <source>
        <dbReference type="ARBA" id="ARBA00022475"/>
    </source>
</evidence>
<dbReference type="CDD" id="cd08010">
    <property type="entry name" value="MltG_like"/>
    <property type="match status" value="1"/>
</dbReference>
<dbReference type="RefSeq" id="WP_088817086.1">
    <property type="nucleotide sequence ID" value="NZ_FYEZ01000001.1"/>
</dbReference>
<evidence type="ECO:0000256" key="6">
    <source>
        <dbReference type="ARBA" id="ARBA00023316"/>
    </source>
</evidence>
<feature type="compositionally biased region" description="Polar residues" evidence="8">
    <location>
        <begin position="287"/>
        <end position="298"/>
    </location>
</feature>
<dbReference type="HAMAP" id="MF_02065">
    <property type="entry name" value="MltG"/>
    <property type="match status" value="1"/>
</dbReference>
<dbReference type="GO" id="GO:0008932">
    <property type="term" value="F:lytic endotransglycosylase activity"/>
    <property type="evidence" value="ECO:0007669"/>
    <property type="project" value="UniProtKB-UniRule"/>
</dbReference>
<evidence type="ECO:0000256" key="8">
    <source>
        <dbReference type="SAM" id="MobiDB-lite"/>
    </source>
</evidence>
<dbReference type="NCBIfam" id="TIGR00247">
    <property type="entry name" value="endolytic transglycosylase MltG"/>
    <property type="match status" value="1"/>
</dbReference>
<comment type="function">
    <text evidence="7">Functions as a peptidoglycan terminase that cleaves nascent peptidoglycan strands endolytically to terminate their elongation.</text>
</comment>
<dbReference type="InterPro" id="IPR003770">
    <property type="entry name" value="MLTG-like"/>
</dbReference>
<dbReference type="EC" id="4.2.2.29" evidence="7"/>
<keyword evidence="4 7" id="KW-0472">Membrane</keyword>
<comment type="similarity">
    <text evidence="7">Belongs to the transglycosylase MltG family.</text>
</comment>
<evidence type="ECO:0000256" key="7">
    <source>
        <dbReference type="HAMAP-Rule" id="MF_02065"/>
    </source>
</evidence>
<keyword evidence="2 7" id="KW-0812">Transmembrane</keyword>
<evidence type="ECO:0000313" key="10">
    <source>
        <dbReference type="Proteomes" id="UP000198122"/>
    </source>
</evidence>
<feature type="site" description="Important for catalytic activity" evidence="7">
    <location>
        <position position="238"/>
    </location>
</feature>
<dbReference type="Pfam" id="PF02618">
    <property type="entry name" value="YceG"/>
    <property type="match status" value="1"/>
</dbReference>
<keyword evidence="3 7" id="KW-1133">Transmembrane helix</keyword>
<reference evidence="9 10" key="1">
    <citation type="submission" date="2017-06" db="EMBL/GenBank/DDBJ databases">
        <authorList>
            <person name="Kim H.J."/>
            <person name="Triplett B.A."/>
        </authorList>
    </citation>
    <scope>NUCLEOTIDE SEQUENCE [LARGE SCALE GENOMIC DNA]</scope>
    <source>
        <strain evidence="9 10">DSM 22179</strain>
    </source>
</reference>
<keyword evidence="6 7" id="KW-0961">Cell wall biogenesis/degradation</keyword>
<dbReference type="Gene3D" id="3.30.160.60">
    <property type="entry name" value="Classic Zinc Finger"/>
    <property type="match status" value="1"/>
</dbReference>
<evidence type="ECO:0000256" key="4">
    <source>
        <dbReference type="ARBA" id="ARBA00023136"/>
    </source>
</evidence>
<dbReference type="GO" id="GO:0005886">
    <property type="term" value="C:plasma membrane"/>
    <property type="evidence" value="ECO:0007669"/>
    <property type="project" value="UniProtKB-UniRule"/>
</dbReference>
<sequence length="363" mass="39182">MSKVTHRSAPARPPKARVAAVLAGALSLTGVGAALTWDTLSPVLSAVAIPDLASAPDYEGPGTGEVQVKVPEGTSGSGVGSILAEADVVASPEAFNELARLEPRIARLQPGTYVMKKQMSSVAAVEALLDERNLRVDRVVVPEGLWVDETLDRLAKGTGVPRSEYDELTPEEVGLPPEAEGRLDGWLFPATYAFDIDDDARTQVSKMVEQTTKELEREEVPAEEWQRTLTIASIVEAESSGQADRGKVASVIMNRLDANMALGMDSTIHFIAQERGKAGTTDEQRQAKSPYNTYTSTGLPPGPINSPGKAALDAAVDPDDTDYLYFVAVNPATGETKFSEDFAQHQRYVKMFNRWCSQNEQMC</sequence>
<dbReference type="Gene3D" id="3.30.1490.480">
    <property type="entry name" value="Endolytic murein transglycosylase"/>
    <property type="match status" value="1"/>
</dbReference>
<feature type="compositionally biased region" description="Basic and acidic residues" evidence="8">
    <location>
        <begin position="276"/>
        <end position="286"/>
    </location>
</feature>
<dbReference type="AlphaFoldDB" id="A0A212SZK0"/>
<evidence type="ECO:0000313" key="9">
    <source>
        <dbReference type="EMBL" id="SNC59197.1"/>
    </source>
</evidence>
<dbReference type="PANTHER" id="PTHR30518">
    <property type="entry name" value="ENDOLYTIC MUREIN TRANSGLYCOSYLASE"/>
    <property type="match status" value="1"/>
</dbReference>
<dbReference type="GO" id="GO:0009252">
    <property type="term" value="P:peptidoglycan biosynthetic process"/>
    <property type="evidence" value="ECO:0007669"/>
    <property type="project" value="UniProtKB-UniRule"/>
</dbReference>